<dbReference type="EMBL" id="PVZF01000005">
    <property type="protein sequence ID" value="PRY15302.1"/>
    <property type="molecule type" value="Genomic_DNA"/>
</dbReference>
<evidence type="ECO:0000313" key="3">
    <source>
        <dbReference type="Proteomes" id="UP000238083"/>
    </source>
</evidence>
<reference evidence="2 3" key="1">
    <citation type="submission" date="2018-03" db="EMBL/GenBank/DDBJ databases">
        <title>Genomic Encyclopedia of Archaeal and Bacterial Type Strains, Phase II (KMG-II): from individual species to whole genera.</title>
        <authorList>
            <person name="Goeker M."/>
        </authorList>
    </citation>
    <scope>NUCLEOTIDE SEQUENCE [LARGE SCALE GENOMIC DNA]</scope>
    <source>
        <strain evidence="2 3">DSM 19711</strain>
    </source>
</reference>
<dbReference type="Proteomes" id="UP000238083">
    <property type="component" value="Unassembled WGS sequence"/>
</dbReference>
<dbReference type="AlphaFoldDB" id="A0A2T0R4S1"/>
<evidence type="ECO:0000313" key="2">
    <source>
        <dbReference type="EMBL" id="PRY15302.1"/>
    </source>
</evidence>
<dbReference type="RefSeq" id="WP_106210580.1">
    <property type="nucleotide sequence ID" value="NZ_PVZF01000005.1"/>
</dbReference>
<feature type="transmembrane region" description="Helical" evidence="1">
    <location>
        <begin position="27"/>
        <end position="48"/>
    </location>
</feature>
<organism evidence="2 3">
    <name type="scientific">Kineococcus rhizosphaerae</name>
    <dbReference type="NCBI Taxonomy" id="559628"/>
    <lineage>
        <taxon>Bacteria</taxon>
        <taxon>Bacillati</taxon>
        <taxon>Actinomycetota</taxon>
        <taxon>Actinomycetes</taxon>
        <taxon>Kineosporiales</taxon>
        <taxon>Kineosporiaceae</taxon>
        <taxon>Kineococcus</taxon>
    </lineage>
</organism>
<sequence length="64" mass="6819">MLVLLGLALALLPEDWIERTLGFAPDAGSGALEVLLVLVPLVLGVLLLTPPLVHRVRRAARSGR</sequence>
<accession>A0A2T0R4S1</accession>
<keyword evidence="1" id="KW-0472">Membrane</keyword>
<keyword evidence="1" id="KW-0812">Transmembrane</keyword>
<evidence type="ECO:0000256" key="1">
    <source>
        <dbReference type="SAM" id="Phobius"/>
    </source>
</evidence>
<protein>
    <submittedName>
        <fullName evidence="2">Uncharacterized protein</fullName>
    </submittedName>
</protein>
<keyword evidence="3" id="KW-1185">Reference proteome</keyword>
<name>A0A2T0R4S1_9ACTN</name>
<comment type="caution">
    <text evidence="2">The sequence shown here is derived from an EMBL/GenBank/DDBJ whole genome shotgun (WGS) entry which is preliminary data.</text>
</comment>
<proteinExistence type="predicted"/>
<keyword evidence="1" id="KW-1133">Transmembrane helix</keyword>
<gene>
    <name evidence="2" type="ORF">CLV37_105230</name>
</gene>